<proteinExistence type="predicted"/>
<evidence type="ECO:0000313" key="1">
    <source>
        <dbReference type="EMBL" id="OXR46645.1"/>
    </source>
</evidence>
<protein>
    <submittedName>
        <fullName evidence="1">Uncharacterized protein</fullName>
    </submittedName>
</protein>
<reference evidence="1 2" key="1">
    <citation type="submission" date="2017-07" db="EMBL/GenBank/DDBJ databases">
        <title>First draft Genome Sequence of Nocardia cerradoensis isolated from human infection.</title>
        <authorList>
            <person name="Carrasco G."/>
        </authorList>
    </citation>
    <scope>NUCLEOTIDE SEQUENCE [LARGE SCALE GENOMIC DNA]</scope>
    <source>
        <strain evidence="1 2">CNM20130759</strain>
    </source>
</reference>
<dbReference type="RefSeq" id="WP_094024778.1">
    <property type="nucleotide sequence ID" value="NZ_NGAF01000002.1"/>
</dbReference>
<name>A0A231HCZ3_9NOCA</name>
<dbReference type="EMBL" id="NGAF01000002">
    <property type="protein sequence ID" value="OXR46645.1"/>
    <property type="molecule type" value="Genomic_DNA"/>
</dbReference>
<evidence type="ECO:0000313" key="2">
    <source>
        <dbReference type="Proteomes" id="UP000215506"/>
    </source>
</evidence>
<comment type="caution">
    <text evidence="1">The sequence shown here is derived from an EMBL/GenBank/DDBJ whole genome shotgun (WGS) entry which is preliminary data.</text>
</comment>
<dbReference type="AlphaFoldDB" id="A0A231HCZ3"/>
<dbReference type="Proteomes" id="UP000215506">
    <property type="component" value="Unassembled WGS sequence"/>
</dbReference>
<gene>
    <name evidence="1" type="ORF">B7C42_01619</name>
</gene>
<keyword evidence="2" id="KW-1185">Reference proteome</keyword>
<accession>A0A231HCZ3</accession>
<sequence>MREPIHLDCTNQTFDVVRLGTLRDAEANIRPATTGTQTYLAGEIHCGPDDAALIDQLIRRHPFVPAWVVFESKHIRVESVECYMRGSSLITCGQAGEYACAVLDGALTALTVVEPSPPRPTSEWIDCERARAIRDLVGDDRPVVEVPDGLQFVPFDPWAPEYVEANRA</sequence>
<organism evidence="1 2">
    <name type="scientific">Nocardia cerradoensis</name>
    <dbReference type="NCBI Taxonomy" id="85688"/>
    <lineage>
        <taxon>Bacteria</taxon>
        <taxon>Bacillati</taxon>
        <taxon>Actinomycetota</taxon>
        <taxon>Actinomycetes</taxon>
        <taxon>Mycobacteriales</taxon>
        <taxon>Nocardiaceae</taxon>
        <taxon>Nocardia</taxon>
    </lineage>
</organism>